<dbReference type="EMBL" id="OV170228">
    <property type="protein sequence ID" value="CAH0729915.1"/>
    <property type="molecule type" value="Genomic_DNA"/>
</dbReference>
<protein>
    <submittedName>
        <fullName evidence="1">Uncharacterized protein</fullName>
    </submittedName>
</protein>
<gene>
    <name evidence="1" type="ORF">BINO364_LOCUS14958</name>
</gene>
<proteinExistence type="predicted"/>
<keyword evidence="2" id="KW-1185">Reference proteome</keyword>
<dbReference type="OrthoDB" id="7379444at2759"/>
<sequence>MFDSMRLKQSVVSTFTSKTEGKVTALHNSIGLKYIDLQSIDSKQEQKQLWLQQTSQETTLAPPQNHRRYWLVTSDLNLKPLKDVETSEDDKDEKIKSKISTLIDQTLHDTGTKITDMKDLKNKHRDAGPYKAGFILSMVKKCKDVMNELFNVAIKHKDDWKALEQLKVFELIVHTNVDTTNLVRQLVEIHIQNLNATNNLNSRKRLVLLKK</sequence>
<dbReference type="Proteomes" id="UP000838878">
    <property type="component" value="Chromosome 8"/>
</dbReference>
<name>A0A8J9YKD5_9NEOP</name>
<feature type="non-terminal residue" evidence="1">
    <location>
        <position position="211"/>
    </location>
</feature>
<dbReference type="AlphaFoldDB" id="A0A8J9YKD5"/>
<accession>A0A8J9YKD5</accession>
<evidence type="ECO:0000313" key="1">
    <source>
        <dbReference type="EMBL" id="CAH0729915.1"/>
    </source>
</evidence>
<organism evidence="1 2">
    <name type="scientific">Brenthis ino</name>
    <name type="common">lesser marbled fritillary</name>
    <dbReference type="NCBI Taxonomy" id="405034"/>
    <lineage>
        <taxon>Eukaryota</taxon>
        <taxon>Metazoa</taxon>
        <taxon>Ecdysozoa</taxon>
        <taxon>Arthropoda</taxon>
        <taxon>Hexapoda</taxon>
        <taxon>Insecta</taxon>
        <taxon>Pterygota</taxon>
        <taxon>Neoptera</taxon>
        <taxon>Endopterygota</taxon>
        <taxon>Lepidoptera</taxon>
        <taxon>Glossata</taxon>
        <taxon>Ditrysia</taxon>
        <taxon>Papilionoidea</taxon>
        <taxon>Nymphalidae</taxon>
        <taxon>Heliconiinae</taxon>
        <taxon>Argynnini</taxon>
        <taxon>Brenthis</taxon>
    </lineage>
</organism>
<reference evidence="1" key="1">
    <citation type="submission" date="2021-12" db="EMBL/GenBank/DDBJ databases">
        <authorList>
            <person name="Martin H S."/>
        </authorList>
    </citation>
    <scope>NUCLEOTIDE SEQUENCE</scope>
</reference>
<evidence type="ECO:0000313" key="2">
    <source>
        <dbReference type="Proteomes" id="UP000838878"/>
    </source>
</evidence>